<feature type="transmembrane region" description="Helical" evidence="1">
    <location>
        <begin position="89"/>
        <end position="108"/>
    </location>
</feature>
<organism evidence="2">
    <name type="scientific">freshwater metagenome</name>
    <dbReference type="NCBI Taxonomy" id="449393"/>
    <lineage>
        <taxon>unclassified sequences</taxon>
        <taxon>metagenomes</taxon>
        <taxon>ecological metagenomes</taxon>
    </lineage>
</organism>
<feature type="transmembrane region" description="Helical" evidence="1">
    <location>
        <begin position="115"/>
        <end position="136"/>
    </location>
</feature>
<feature type="transmembrane region" description="Helical" evidence="1">
    <location>
        <begin position="142"/>
        <end position="159"/>
    </location>
</feature>
<feature type="transmembrane region" description="Helical" evidence="1">
    <location>
        <begin position="12"/>
        <end position="30"/>
    </location>
</feature>
<reference evidence="2" key="1">
    <citation type="submission" date="2020-05" db="EMBL/GenBank/DDBJ databases">
        <authorList>
            <person name="Chiriac C."/>
            <person name="Salcher M."/>
            <person name="Ghai R."/>
            <person name="Kavagutti S V."/>
        </authorList>
    </citation>
    <scope>NUCLEOTIDE SEQUENCE</scope>
</reference>
<keyword evidence="1" id="KW-0812">Transmembrane</keyword>
<gene>
    <name evidence="2" type="ORF">UFOPK1493_01724</name>
</gene>
<dbReference type="AlphaFoldDB" id="A0A6J6DD22"/>
<evidence type="ECO:0000256" key="1">
    <source>
        <dbReference type="SAM" id="Phobius"/>
    </source>
</evidence>
<keyword evidence="1" id="KW-1133">Transmembrane helix</keyword>
<protein>
    <submittedName>
        <fullName evidence="2">Unannotated protein</fullName>
    </submittedName>
</protein>
<feature type="transmembrane region" description="Helical" evidence="1">
    <location>
        <begin position="166"/>
        <end position="187"/>
    </location>
</feature>
<feature type="transmembrane region" description="Helical" evidence="1">
    <location>
        <begin position="390"/>
        <end position="409"/>
    </location>
</feature>
<accession>A0A6J6DD22</accession>
<evidence type="ECO:0000313" key="2">
    <source>
        <dbReference type="EMBL" id="CAB4560163.1"/>
    </source>
</evidence>
<proteinExistence type="predicted"/>
<feature type="transmembrane region" description="Helical" evidence="1">
    <location>
        <begin position="207"/>
        <end position="227"/>
    </location>
</feature>
<dbReference type="EMBL" id="CAEZSR010000056">
    <property type="protein sequence ID" value="CAB4560163.1"/>
    <property type="molecule type" value="Genomic_DNA"/>
</dbReference>
<feature type="transmembrane region" description="Helical" evidence="1">
    <location>
        <begin position="335"/>
        <end position="359"/>
    </location>
</feature>
<keyword evidence="1" id="KW-0472">Membrane</keyword>
<sequence>MVLATPRAGSRALLPALVLLVVAHGILILTRSYQPGGDWAFIELRTRDVFSSDTPLTGAWSRYGWNHPGPVLYHSLALPWLASGGSWRGLWAGAMLINLAAIAVAWWTASRRSGAWAAVLVVAACWTIAAATPHLLTDPWNASVVVLPVLTVAAGVAALRGGDRRGVAVVLVMFVLVAQTHAAYALMLLPGVLVSVVAGLRVWRRWTFGWLGAAASLCLPVLVDALVNRPGNLWRALRFTATSDEPVVSIGQVLRTLGRASSLEFLASPGMPSFAAEVVDGTPWGVAPFAAFVAAGVAWRVARTRGWSPWCHALEAVALLWLGGALMTWRTRGPLLVWLTTWTVAVAVLTWCVVAAVAVQWLTARFSPTDVPESSGDGEGATADRVATRAVVAVAAVVSMVFALVNVVGSVGSRYPFQELTPVVAQFAAAAGDHVVQPTPIDLAGPSYEAGAVQSALISRLEAHGRRPLGRPDQALQLGSHRVAADLDGRRLLVRVEPRSSVPLGAEAISTWDPLTTVERAEADGLIDSLTRLLSSMGLDDRLPLLDNAQAPLAAFDAPSAVTDRRAEFERLGELHSAGPRIVLYLVEPPR</sequence>
<name>A0A6J6DD22_9ZZZZ</name>